<evidence type="ECO:0000256" key="6">
    <source>
        <dbReference type="ARBA" id="ARBA00022729"/>
    </source>
</evidence>
<dbReference type="InterPro" id="IPR000483">
    <property type="entry name" value="Cys-rich_flank_reg_C"/>
</dbReference>
<keyword evidence="8" id="KW-0391">Immunity</keyword>
<sequence length="983" mass="111832">MASEEARTKSTGGCRFPTISTVFLSLCMICFLPPASGFFLRSCRISKTNAICKGNNLKTIPQDIPPTATNLDLSKNLIENIQASNVTNLPILSSLNLFHNNISQIESDAFAGLISLQCLDLNHNKLIHLGDGVFNGLRNLTELRLNTNGIKVVSPTAFQSLTRLKYLDISHNKLETIASLRLMLQHMPQLHELVVKGNSLKSFHSWELTNRSLSLATLDLSRNPLNDFRIAADIFPNLTCLTIGDPLSKAPMIWDVRDKTFLKQVSSLDISGLNMALADTDALLQAVNSSLKSLSMNSMKLNLRELVNISCSIPTMSKLELQSNNLKFISSDFLKLCINITELHLEKNFVNKIQKDAFASLQRLRTLSLSHNRLSSVPNGTKNLQSLSKLDLSYNRIKTVGCQDFSNLTKLVELNLQNNSISALKDCLFNNLVRLQALALQFNQIKHLKGAFKTHLPKLQIMHLNGNKLTALLPGEFGGLESLLNLSLHGNEIAKLFNESFVGLTNLLKLDLTSNQITRQGLDTGAFNALTNLLRLDLSINHIKYEDSMALRETPFGKLSSLEELLIPSQHYRLKSHLPVNFLQGLTNLLRFSARNIQVIYLDKDTFKYTPRLEKLDISSNDLGTLSAELFSPLQTLKSLYISRTQIRSLDFLIDANLTKLEFLQARLNQYSVITEHVMNSLPFLQYVDFENNSFSCDCDNAWFLNWTINSKQTQVANAYNFLCNYPDDFKDKKLLDFAITSCSQDNGFICFVSTTSMILFVMVASFSYHFMRWQLYSAYYLFLSWLFDTKQKNKQAPCQYDAFISYNYHDEPWVIGELLPKLEGEQGWRLCLHHRDFEPGKPIIDNITDAIYSSRKTICVISRRYLESEWCSREVQTASLVSAFSPSRLHSFRLFDEQEDVLILVFLEDIPTYLLSPYHRMRKLLKKQTYLSWPRAADQPEVFWEKLRKALQTGNDPFLISTIRWLSDHINACTVVLSIMLF</sequence>
<dbReference type="Gene3D" id="3.40.50.10140">
    <property type="entry name" value="Toll/interleukin-1 receptor homology (TIR) domain"/>
    <property type="match status" value="1"/>
</dbReference>
<keyword evidence="12" id="KW-0325">Glycoprotein</keyword>
<evidence type="ECO:0000256" key="8">
    <source>
        <dbReference type="ARBA" id="ARBA00022859"/>
    </source>
</evidence>
<evidence type="ECO:0000256" key="4">
    <source>
        <dbReference type="ARBA" id="ARBA00022614"/>
    </source>
</evidence>
<dbReference type="SMART" id="SM00082">
    <property type="entry name" value="LRRCT"/>
    <property type="match status" value="1"/>
</dbReference>
<dbReference type="AlphaFoldDB" id="A0AAV9R0D4"/>
<keyword evidence="9 14" id="KW-1133">Transmembrane helix</keyword>
<dbReference type="InterPro" id="IPR001611">
    <property type="entry name" value="Leu-rich_rpt"/>
</dbReference>
<keyword evidence="10 14" id="KW-0472">Membrane</keyword>
<dbReference type="PROSITE" id="PS50104">
    <property type="entry name" value="TIR"/>
    <property type="match status" value="1"/>
</dbReference>
<organism evidence="16 17">
    <name type="scientific">Crenichthys baileyi</name>
    <name type="common">White River springfish</name>
    <dbReference type="NCBI Taxonomy" id="28760"/>
    <lineage>
        <taxon>Eukaryota</taxon>
        <taxon>Metazoa</taxon>
        <taxon>Chordata</taxon>
        <taxon>Craniata</taxon>
        <taxon>Vertebrata</taxon>
        <taxon>Euteleostomi</taxon>
        <taxon>Actinopterygii</taxon>
        <taxon>Neopterygii</taxon>
        <taxon>Teleostei</taxon>
        <taxon>Neoteleostei</taxon>
        <taxon>Acanthomorphata</taxon>
        <taxon>Ovalentaria</taxon>
        <taxon>Atherinomorphae</taxon>
        <taxon>Cyprinodontiformes</taxon>
        <taxon>Goodeidae</taxon>
        <taxon>Crenichthys</taxon>
    </lineage>
</organism>
<dbReference type="FunFam" id="3.80.10.10:FF:000770">
    <property type="entry name" value="Uncharacterized protein"/>
    <property type="match status" value="1"/>
</dbReference>
<gene>
    <name evidence="16" type="ORF">CRENBAI_014760</name>
</gene>
<keyword evidence="13" id="KW-0395">Inflammatory response</keyword>
<evidence type="ECO:0000256" key="3">
    <source>
        <dbReference type="ARBA" id="ARBA00022588"/>
    </source>
</evidence>
<dbReference type="SMART" id="SM00369">
    <property type="entry name" value="LRR_TYP"/>
    <property type="match status" value="16"/>
</dbReference>
<dbReference type="PANTHER" id="PTHR24365">
    <property type="entry name" value="TOLL-LIKE RECEPTOR"/>
    <property type="match status" value="1"/>
</dbReference>
<evidence type="ECO:0000259" key="15">
    <source>
        <dbReference type="PROSITE" id="PS50104"/>
    </source>
</evidence>
<evidence type="ECO:0000313" key="17">
    <source>
        <dbReference type="Proteomes" id="UP001311232"/>
    </source>
</evidence>
<dbReference type="GO" id="GO:0038023">
    <property type="term" value="F:signaling receptor activity"/>
    <property type="evidence" value="ECO:0007669"/>
    <property type="project" value="TreeGrafter"/>
</dbReference>
<dbReference type="FunFam" id="3.80.10.10:FF:001164">
    <property type="entry name" value="GH01279p"/>
    <property type="match status" value="1"/>
</dbReference>
<accession>A0AAV9R0D4</accession>
<dbReference type="FunFam" id="3.40.50.10140:FF:000001">
    <property type="entry name" value="Toll-like receptor 2"/>
    <property type="match status" value="1"/>
</dbReference>
<keyword evidence="17" id="KW-1185">Reference proteome</keyword>
<reference evidence="16 17" key="1">
    <citation type="submission" date="2021-06" db="EMBL/GenBank/DDBJ databases">
        <authorList>
            <person name="Palmer J.M."/>
        </authorList>
    </citation>
    <scope>NUCLEOTIDE SEQUENCE [LARGE SCALE GENOMIC DNA]</scope>
    <source>
        <strain evidence="16 17">MEX-2019</strain>
        <tissue evidence="16">Muscle</tissue>
    </source>
</reference>
<dbReference type="PRINTS" id="PR00019">
    <property type="entry name" value="LEURICHRPT"/>
</dbReference>
<dbReference type="SMART" id="SM00255">
    <property type="entry name" value="TIR"/>
    <property type="match status" value="1"/>
</dbReference>
<comment type="caution">
    <text evidence="16">The sequence shown here is derived from an EMBL/GenBank/DDBJ whole genome shotgun (WGS) entry which is preliminary data.</text>
</comment>
<comment type="similarity">
    <text evidence="2">Belongs to the Toll-like receptor family.</text>
</comment>
<evidence type="ECO:0000256" key="5">
    <source>
        <dbReference type="ARBA" id="ARBA00022692"/>
    </source>
</evidence>
<dbReference type="GO" id="GO:0006954">
    <property type="term" value="P:inflammatory response"/>
    <property type="evidence" value="ECO:0007669"/>
    <property type="project" value="UniProtKB-KW"/>
</dbReference>
<dbReference type="PANTHER" id="PTHR24365:SF522">
    <property type="entry name" value="LOW QUALITY PROTEIN: TOLL-LIKE RECEPTOR 13-RELATED"/>
    <property type="match status" value="1"/>
</dbReference>
<evidence type="ECO:0000256" key="14">
    <source>
        <dbReference type="SAM" id="Phobius"/>
    </source>
</evidence>
<dbReference type="PROSITE" id="PS51450">
    <property type="entry name" value="LRR"/>
    <property type="match status" value="4"/>
</dbReference>
<evidence type="ECO:0000256" key="12">
    <source>
        <dbReference type="ARBA" id="ARBA00023180"/>
    </source>
</evidence>
<protein>
    <recommendedName>
        <fullName evidence="15">TIR domain-containing protein</fullName>
    </recommendedName>
</protein>
<feature type="transmembrane region" description="Helical" evidence="14">
    <location>
        <begin position="21"/>
        <end position="40"/>
    </location>
</feature>
<proteinExistence type="inferred from homology"/>
<dbReference type="InterPro" id="IPR003591">
    <property type="entry name" value="Leu-rich_rpt_typical-subtyp"/>
</dbReference>
<dbReference type="Pfam" id="PF13516">
    <property type="entry name" value="LRR_6"/>
    <property type="match status" value="1"/>
</dbReference>
<comment type="subcellular location">
    <subcellularLocation>
        <location evidence="1">Membrane</location>
        <topology evidence="1">Single-pass type I membrane protein</topology>
    </subcellularLocation>
</comment>
<dbReference type="InterPro" id="IPR035897">
    <property type="entry name" value="Toll_tir_struct_dom_sf"/>
</dbReference>
<evidence type="ECO:0000256" key="11">
    <source>
        <dbReference type="ARBA" id="ARBA00023170"/>
    </source>
</evidence>
<dbReference type="SMART" id="SM00365">
    <property type="entry name" value="LRR_SD22"/>
    <property type="match status" value="6"/>
</dbReference>
<dbReference type="InterPro" id="IPR000157">
    <property type="entry name" value="TIR_dom"/>
</dbReference>
<evidence type="ECO:0000256" key="9">
    <source>
        <dbReference type="ARBA" id="ARBA00022989"/>
    </source>
</evidence>
<keyword evidence="7" id="KW-0677">Repeat</keyword>
<keyword evidence="4" id="KW-0433">Leucine-rich repeat</keyword>
<dbReference type="GO" id="GO:0045087">
    <property type="term" value="P:innate immune response"/>
    <property type="evidence" value="ECO:0007669"/>
    <property type="project" value="UniProtKB-KW"/>
</dbReference>
<keyword evidence="3" id="KW-0399">Innate immunity</keyword>
<evidence type="ECO:0000256" key="13">
    <source>
        <dbReference type="ARBA" id="ARBA00023198"/>
    </source>
</evidence>
<evidence type="ECO:0000256" key="7">
    <source>
        <dbReference type="ARBA" id="ARBA00022737"/>
    </source>
</evidence>
<keyword evidence="5 14" id="KW-0812">Transmembrane</keyword>
<dbReference type="InterPro" id="IPR032675">
    <property type="entry name" value="LRR_dom_sf"/>
</dbReference>
<dbReference type="SUPFAM" id="SSF52200">
    <property type="entry name" value="Toll/Interleukin receptor TIR domain"/>
    <property type="match status" value="1"/>
</dbReference>
<dbReference type="Gene3D" id="3.80.10.10">
    <property type="entry name" value="Ribonuclease Inhibitor"/>
    <property type="match status" value="4"/>
</dbReference>
<dbReference type="EMBL" id="JAHHUM010002623">
    <property type="protein sequence ID" value="KAK5602254.1"/>
    <property type="molecule type" value="Genomic_DNA"/>
</dbReference>
<evidence type="ECO:0000256" key="1">
    <source>
        <dbReference type="ARBA" id="ARBA00004479"/>
    </source>
</evidence>
<name>A0AAV9R0D4_9TELE</name>
<dbReference type="SUPFAM" id="SSF52058">
    <property type="entry name" value="L domain-like"/>
    <property type="match status" value="2"/>
</dbReference>
<dbReference type="GO" id="GO:0007165">
    <property type="term" value="P:signal transduction"/>
    <property type="evidence" value="ECO:0007669"/>
    <property type="project" value="InterPro"/>
</dbReference>
<dbReference type="GO" id="GO:0005886">
    <property type="term" value="C:plasma membrane"/>
    <property type="evidence" value="ECO:0007669"/>
    <property type="project" value="TreeGrafter"/>
</dbReference>
<dbReference type="Proteomes" id="UP001311232">
    <property type="component" value="Unassembled WGS sequence"/>
</dbReference>
<dbReference type="Pfam" id="PF13855">
    <property type="entry name" value="LRR_8"/>
    <property type="match status" value="4"/>
</dbReference>
<evidence type="ECO:0000313" key="16">
    <source>
        <dbReference type="EMBL" id="KAK5602254.1"/>
    </source>
</evidence>
<keyword evidence="11" id="KW-0675">Receptor</keyword>
<keyword evidence="6" id="KW-0732">Signal</keyword>
<evidence type="ECO:0000256" key="10">
    <source>
        <dbReference type="ARBA" id="ARBA00023136"/>
    </source>
</evidence>
<dbReference type="Pfam" id="PF01582">
    <property type="entry name" value="TIR"/>
    <property type="match status" value="1"/>
</dbReference>
<evidence type="ECO:0000256" key="2">
    <source>
        <dbReference type="ARBA" id="ARBA00009634"/>
    </source>
</evidence>
<feature type="domain" description="TIR" evidence="15">
    <location>
        <begin position="799"/>
        <end position="952"/>
    </location>
</feature>